<protein>
    <submittedName>
        <fullName evidence="3">Septum formation initiator</fullName>
    </submittedName>
</protein>
<feature type="transmembrane region" description="Helical" evidence="2">
    <location>
        <begin position="21"/>
        <end position="39"/>
    </location>
</feature>
<keyword evidence="1" id="KW-0175">Coiled coil</keyword>
<evidence type="ECO:0000313" key="9">
    <source>
        <dbReference type="Proteomes" id="UP000095780"/>
    </source>
</evidence>
<dbReference type="Proteomes" id="UP000284794">
    <property type="component" value="Unassembled WGS sequence"/>
</dbReference>
<evidence type="ECO:0000256" key="1">
    <source>
        <dbReference type="SAM" id="Coils"/>
    </source>
</evidence>
<proteinExistence type="predicted"/>
<dbReference type="EMBL" id="CZBV01000003">
    <property type="protein sequence ID" value="CUQ83177.1"/>
    <property type="molecule type" value="Genomic_DNA"/>
</dbReference>
<dbReference type="EMBL" id="QSHM01000008">
    <property type="protein sequence ID" value="RHC13003.1"/>
    <property type="molecule type" value="Genomic_DNA"/>
</dbReference>
<keyword evidence="2" id="KW-1133">Transmembrane helix</keyword>
<evidence type="ECO:0000256" key="2">
    <source>
        <dbReference type="SAM" id="Phobius"/>
    </source>
</evidence>
<evidence type="ECO:0000313" key="3">
    <source>
        <dbReference type="EMBL" id="CUQ78958.1"/>
    </source>
</evidence>
<dbReference type="InterPro" id="IPR007060">
    <property type="entry name" value="FtsL/DivIC"/>
</dbReference>
<keyword evidence="2" id="KW-0472">Membrane</keyword>
<gene>
    <name evidence="7" type="ORF">DW007_06930</name>
    <name evidence="6" type="ORF">DW811_09955</name>
    <name evidence="5" type="ORF">DW858_08440</name>
    <name evidence="3" type="ORF">ERS852490_02610</name>
    <name evidence="4" type="ORF">ERS852492_01122</name>
</gene>
<dbReference type="Proteomes" id="UP000095780">
    <property type="component" value="Unassembled WGS sequence"/>
</dbReference>
<dbReference type="EMBL" id="QROY01000004">
    <property type="protein sequence ID" value="RHL69263.1"/>
    <property type="molecule type" value="Genomic_DNA"/>
</dbReference>
<sequence>MKLESRRERAERLKKQRRSTLAGMIIAIIVVVALGVVLWRGKAGLEEKNADYQAQITELQSQIDDENKRSDELSEYEKYVKTKKFVEEIAKNKFGLIYPDELVFKPNNK</sequence>
<evidence type="ECO:0000313" key="8">
    <source>
        <dbReference type="Proteomes" id="UP000095621"/>
    </source>
</evidence>
<dbReference type="AlphaFoldDB" id="A0A174Z461"/>
<feature type="coiled-coil region" evidence="1">
    <location>
        <begin position="42"/>
        <end position="76"/>
    </location>
</feature>
<evidence type="ECO:0000313" key="7">
    <source>
        <dbReference type="EMBL" id="RHL69263.1"/>
    </source>
</evidence>
<reference evidence="8 9" key="1">
    <citation type="submission" date="2015-09" db="EMBL/GenBank/DDBJ databases">
        <authorList>
            <consortium name="Pathogen Informatics"/>
        </authorList>
    </citation>
    <scope>NUCLEOTIDE SEQUENCE [LARGE SCALE GENOMIC DNA]</scope>
    <source>
        <strain evidence="3 8">2789STDY5834875</strain>
        <strain evidence="4 9">2789STDY5834878</strain>
    </source>
</reference>
<dbReference type="EMBL" id="CZBU01000006">
    <property type="protein sequence ID" value="CUQ78958.1"/>
    <property type="molecule type" value="Genomic_DNA"/>
</dbReference>
<accession>A0A174Z461</accession>
<dbReference type="EMBL" id="QSIS01000013">
    <property type="protein sequence ID" value="RHD07507.1"/>
    <property type="molecule type" value="Genomic_DNA"/>
</dbReference>
<dbReference type="OrthoDB" id="1771181at2"/>
<evidence type="ECO:0000313" key="10">
    <source>
        <dbReference type="Proteomes" id="UP000284794"/>
    </source>
</evidence>
<dbReference type="Proteomes" id="UP000095621">
    <property type="component" value="Unassembled WGS sequence"/>
</dbReference>
<keyword evidence="2" id="KW-0812">Transmembrane</keyword>
<reference evidence="10 11" key="2">
    <citation type="submission" date="2018-08" db="EMBL/GenBank/DDBJ databases">
        <title>A genome reference for cultivated species of the human gut microbiota.</title>
        <authorList>
            <person name="Zou Y."/>
            <person name="Xue W."/>
            <person name="Luo G."/>
        </authorList>
    </citation>
    <scope>NUCLEOTIDE SEQUENCE [LARGE SCALE GENOMIC DNA]</scope>
    <source>
        <strain evidence="7 11">AF36-7BH</strain>
        <strain evidence="6 10">AM32-2AC</strain>
        <strain evidence="5 12">AM37-3BH</strain>
    </source>
</reference>
<dbReference type="RefSeq" id="WP_022099039.1">
    <property type="nucleotide sequence ID" value="NZ_CABIXW010000003.1"/>
</dbReference>
<evidence type="ECO:0000313" key="5">
    <source>
        <dbReference type="EMBL" id="RHC13003.1"/>
    </source>
</evidence>
<name>A0A174Z461_9FIRM</name>
<dbReference type="Pfam" id="PF04977">
    <property type="entry name" value="DivIC"/>
    <property type="match status" value="1"/>
</dbReference>
<dbReference type="Proteomes" id="UP000285201">
    <property type="component" value="Unassembled WGS sequence"/>
</dbReference>
<dbReference type="Proteomes" id="UP000285844">
    <property type="component" value="Unassembled WGS sequence"/>
</dbReference>
<organism evidence="3 8">
    <name type="scientific">Lachnospira eligens</name>
    <dbReference type="NCBI Taxonomy" id="39485"/>
    <lineage>
        <taxon>Bacteria</taxon>
        <taxon>Bacillati</taxon>
        <taxon>Bacillota</taxon>
        <taxon>Clostridia</taxon>
        <taxon>Lachnospirales</taxon>
        <taxon>Lachnospiraceae</taxon>
        <taxon>Lachnospira</taxon>
    </lineage>
</organism>
<evidence type="ECO:0000313" key="12">
    <source>
        <dbReference type="Proteomes" id="UP000285844"/>
    </source>
</evidence>
<evidence type="ECO:0000313" key="6">
    <source>
        <dbReference type="EMBL" id="RHD07507.1"/>
    </source>
</evidence>
<evidence type="ECO:0000313" key="11">
    <source>
        <dbReference type="Proteomes" id="UP000285201"/>
    </source>
</evidence>
<evidence type="ECO:0000313" key="4">
    <source>
        <dbReference type="EMBL" id="CUQ83177.1"/>
    </source>
</evidence>